<evidence type="ECO:0000313" key="2">
    <source>
        <dbReference type="Proteomes" id="UP000218471"/>
    </source>
</evidence>
<comment type="caution">
    <text evidence="1">The sequence shown here is derived from an EMBL/GenBank/DDBJ whole genome shotgun (WGS) entry which is preliminary data.</text>
</comment>
<gene>
    <name evidence="1" type="ORF">CFV95_017335</name>
</gene>
<accession>A0AAV9FXM7</accession>
<organism evidence="1 2">
    <name type="scientific">Leptospira interrogans</name>
    <dbReference type="NCBI Taxonomy" id="173"/>
    <lineage>
        <taxon>Bacteria</taxon>
        <taxon>Pseudomonadati</taxon>
        <taxon>Spirochaetota</taxon>
        <taxon>Spirochaetia</taxon>
        <taxon>Leptospirales</taxon>
        <taxon>Leptospiraceae</taxon>
        <taxon>Leptospira</taxon>
    </lineage>
</organism>
<dbReference type="Proteomes" id="UP000218471">
    <property type="component" value="Unassembled WGS sequence"/>
</dbReference>
<dbReference type="RefSeq" id="WP_223809834.1">
    <property type="nucleotide sequence ID" value="NZ_CP157838.1"/>
</dbReference>
<sequence>MGDYKNSLHYFNLSKTENPNYKISEKIIFYFRM</sequence>
<evidence type="ECO:0000313" key="1">
    <source>
        <dbReference type="EMBL" id="KAK2621085.1"/>
    </source>
</evidence>
<evidence type="ECO:0008006" key="3">
    <source>
        <dbReference type="Google" id="ProtNLM"/>
    </source>
</evidence>
<name>A0AAV9FXM7_LEPIR</name>
<proteinExistence type="predicted"/>
<reference evidence="1" key="1">
    <citation type="submission" date="2023-10" db="EMBL/GenBank/DDBJ databases">
        <title>Genomic and proteomic analysis of Leptospira interrogans strain CUDO8.</title>
        <authorList>
            <person name="Boonciew P."/>
            <person name="Kurilung A."/>
            <person name="Prapasarakul N."/>
        </authorList>
    </citation>
    <scope>NUCLEOTIDE SEQUENCE</scope>
    <source>
        <strain evidence="1">CUDO8</strain>
    </source>
</reference>
<protein>
    <recommendedName>
        <fullName evidence="3">Tetratricopeptide repeat protein</fullName>
    </recommendedName>
</protein>
<dbReference type="EMBL" id="NKYG02000001">
    <property type="protein sequence ID" value="KAK2621085.1"/>
    <property type="molecule type" value="Genomic_DNA"/>
</dbReference>
<dbReference type="AlphaFoldDB" id="A0AAV9FXM7"/>